<dbReference type="Proteomes" id="UP000070258">
    <property type="component" value="Unassembled WGS sequence"/>
</dbReference>
<feature type="compositionally biased region" description="Pro residues" evidence="1">
    <location>
        <begin position="13"/>
        <end position="25"/>
    </location>
</feature>
<evidence type="ECO:0000313" key="6">
    <source>
        <dbReference type="Proteomes" id="UP000070258"/>
    </source>
</evidence>
<feature type="domain" description="DUF4190" evidence="3">
    <location>
        <begin position="42"/>
        <end position="98"/>
    </location>
</feature>
<sequence length="154" mass="16890">MTESVSPHGDNRPPQPFPPTQPGPPGQYQWVPVAPPRTTNVLAVVAFVLSLVLPILPFVTVPMAHVARKQIREREEGGDAFAVIALVLAYPLFCALMLALTFIVGRIIPLPFMAMGAPDVVLVAVWVVATVGLLAAEIWLWVRWVKRLRPDADR</sequence>
<evidence type="ECO:0000313" key="7">
    <source>
        <dbReference type="Proteomes" id="UP000070409"/>
    </source>
</evidence>
<proteinExistence type="predicted"/>
<reference evidence="5" key="3">
    <citation type="submission" date="2016-02" db="EMBL/GenBank/DDBJ databases">
        <authorList>
            <person name="Teng J.L."/>
            <person name="Yang Y."/>
            <person name="Huang Y."/>
            <person name="Guo F."/>
            <person name="Wei W."/>
            <person name="Chen J.H."/>
            <person name="Wong S.Y."/>
            <person name="Lau S.K."/>
            <person name="Woo P.C."/>
        </authorList>
    </citation>
    <scope>NUCLEOTIDE SEQUENCE</scope>
    <source>
        <strain evidence="5">JCM 15929</strain>
    </source>
</reference>
<organism evidence="5 6">
    <name type="scientific">Tsukamurella pseudospumae</name>
    <dbReference type="NCBI Taxonomy" id="239498"/>
    <lineage>
        <taxon>Bacteria</taxon>
        <taxon>Bacillati</taxon>
        <taxon>Actinomycetota</taxon>
        <taxon>Actinomycetes</taxon>
        <taxon>Mycobacteriales</taxon>
        <taxon>Tsukamurellaceae</taxon>
        <taxon>Tsukamurella</taxon>
    </lineage>
</organism>
<protein>
    <recommendedName>
        <fullName evidence="3">DUF4190 domain-containing protein</fullName>
    </recommendedName>
</protein>
<keyword evidence="2" id="KW-0812">Transmembrane</keyword>
<evidence type="ECO:0000313" key="4">
    <source>
        <dbReference type="EMBL" id="KXO97938.1"/>
    </source>
</evidence>
<gene>
    <name evidence="5" type="ORF">AXK60_16420</name>
    <name evidence="4" type="ORF">AXK61_20425</name>
</gene>
<reference evidence="6" key="2">
    <citation type="submission" date="2016-02" db="EMBL/GenBank/DDBJ databases">
        <authorList>
            <person name="Wen L."/>
            <person name="He K."/>
            <person name="Yang H."/>
        </authorList>
    </citation>
    <scope>NUCLEOTIDE SEQUENCE [LARGE SCALE GENOMIC DNA]</scope>
    <source>
        <strain evidence="6">JCM 15929</strain>
    </source>
</reference>
<accession>A0A137ZYY1</accession>
<feature type="transmembrane region" description="Helical" evidence="2">
    <location>
        <begin position="120"/>
        <end position="142"/>
    </location>
</feature>
<dbReference type="InterPro" id="IPR025241">
    <property type="entry name" value="DUF4190"/>
</dbReference>
<evidence type="ECO:0000256" key="1">
    <source>
        <dbReference type="SAM" id="MobiDB-lite"/>
    </source>
</evidence>
<feature type="region of interest" description="Disordered" evidence="1">
    <location>
        <begin position="1"/>
        <end position="28"/>
    </location>
</feature>
<evidence type="ECO:0000256" key="2">
    <source>
        <dbReference type="SAM" id="Phobius"/>
    </source>
</evidence>
<keyword evidence="2" id="KW-1133">Transmembrane helix</keyword>
<dbReference type="EMBL" id="LSRF01000058">
    <property type="protein sequence ID" value="KXP03411.1"/>
    <property type="molecule type" value="Genomic_DNA"/>
</dbReference>
<dbReference type="STRING" id="239498.AXK60_16420"/>
<feature type="transmembrane region" description="Helical" evidence="2">
    <location>
        <begin position="41"/>
        <end position="59"/>
    </location>
</feature>
<dbReference type="AlphaFoldDB" id="A0A137ZYY1"/>
<feature type="transmembrane region" description="Helical" evidence="2">
    <location>
        <begin position="80"/>
        <end position="108"/>
    </location>
</feature>
<name>A0A137ZYY1_9ACTN</name>
<reference evidence="4 7" key="1">
    <citation type="submission" date="2016-02" db="EMBL/GenBank/DDBJ databases">
        <authorList>
            <person name="Teng J.L."/>
            <person name="Tang Y."/>
            <person name="Huang Y."/>
            <person name="Guo F."/>
            <person name="Wei W."/>
            <person name="Chen J.H."/>
            <person name="Wong S.Y."/>
            <person name="Lau S.K."/>
            <person name="Woo P.C."/>
        </authorList>
    </citation>
    <scope>NUCLEOTIDE SEQUENCE [LARGE SCALE GENOMIC DNA]</scope>
    <source>
        <strain evidence="4 7">JCM 13375</strain>
    </source>
</reference>
<evidence type="ECO:0000259" key="3">
    <source>
        <dbReference type="Pfam" id="PF13828"/>
    </source>
</evidence>
<dbReference type="EMBL" id="LSRE01000014">
    <property type="protein sequence ID" value="KXO97938.1"/>
    <property type="molecule type" value="Genomic_DNA"/>
</dbReference>
<keyword evidence="7" id="KW-1185">Reference proteome</keyword>
<dbReference type="Pfam" id="PF13828">
    <property type="entry name" value="DUF4190"/>
    <property type="match status" value="1"/>
</dbReference>
<evidence type="ECO:0000313" key="5">
    <source>
        <dbReference type="EMBL" id="KXP03411.1"/>
    </source>
</evidence>
<comment type="caution">
    <text evidence="5">The sequence shown here is derived from an EMBL/GenBank/DDBJ whole genome shotgun (WGS) entry which is preliminary data.</text>
</comment>
<keyword evidence="2" id="KW-0472">Membrane</keyword>
<dbReference type="RefSeq" id="WP_068574166.1">
    <property type="nucleotide sequence ID" value="NZ_LSRE01000014.1"/>
</dbReference>
<dbReference type="Proteomes" id="UP000070409">
    <property type="component" value="Unassembled WGS sequence"/>
</dbReference>